<reference evidence="1 2" key="1">
    <citation type="submission" date="2020-08" db="EMBL/GenBank/DDBJ databases">
        <title>The completed genome sequence of the pathogenic ascomycete fungus Penicillium digitatum.</title>
        <authorList>
            <person name="Wang M."/>
        </authorList>
    </citation>
    <scope>NUCLEOTIDE SEQUENCE [LARGE SCALE GENOMIC DNA]</scope>
    <source>
        <strain evidence="1 2">PdW03</strain>
    </source>
</reference>
<sequence>MRLRATRMKCNPFPRVAISKRASSTPLSKNRSPTKSAAPLLVTPLLHYASFGCHSGSLHAMISFQVNRRSK</sequence>
<protein>
    <submittedName>
        <fullName evidence="1">Uncharacterized protein</fullName>
    </submittedName>
</protein>
<dbReference type="RefSeq" id="XP_065957398.1">
    <property type="nucleotide sequence ID" value="XM_066099671.1"/>
</dbReference>
<evidence type="ECO:0000313" key="2">
    <source>
        <dbReference type="Proteomes" id="UP000595662"/>
    </source>
</evidence>
<proteinExistence type="predicted"/>
<dbReference type="EMBL" id="CP060777">
    <property type="protein sequence ID" value="QQK45727.1"/>
    <property type="molecule type" value="Genomic_DNA"/>
</dbReference>
<name>A0A7T7BMY9_PENDI</name>
<dbReference type="Proteomes" id="UP000595662">
    <property type="component" value="Chromosome 4"/>
</dbReference>
<evidence type="ECO:0000313" key="1">
    <source>
        <dbReference type="EMBL" id="QQK45727.1"/>
    </source>
</evidence>
<accession>A0A7T7BMY9</accession>
<organism evidence="1 2">
    <name type="scientific">Penicillium digitatum</name>
    <name type="common">Green mold</name>
    <dbReference type="NCBI Taxonomy" id="36651"/>
    <lineage>
        <taxon>Eukaryota</taxon>
        <taxon>Fungi</taxon>
        <taxon>Dikarya</taxon>
        <taxon>Ascomycota</taxon>
        <taxon>Pezizomycotina</taxon>
        <taxon>Eurotiomycetes</taxon>
        <taxon>Eurotiomycetidae</taxon>
        <taxon>Eurotiales</taxon>
        <taxon>Aspergillaceae</taxon>
        <taxon>Penicillium</taxon>
    </lineage>
</organism>
<dbReference type="AlphaFoldDB" id="A0A7T7BMY9"/>
<gene>
    <name evidence="1" type="ORF">Pdw03_0625</name>
</gene>
<dbReference type="GeneID" id="90952170"/>